<dbReference type="SUPFAM" id="SSF54236">
    <property type="entry name" value="Ubiquitin-like"/>
    <property type="match status" value="1"/>
</dbReference>
<evidence type="ECO:0000259" key="1">
    <source>
        <dbReference type="PROSITE" id="PS50053"/>
    </source>
</evidence>
<sequence length="435" mass="47388">MATDDNQIQVKLGNSLRGSGANECIHVHQGADTKALTISFQRTLRVPDNRTAYDLPPNLGDFPLYNISDYKKTMPEGMFLKGGAFMPVHDREGLWINFASTRPFAVKVWLGGINAISGEPLVETLATALRRAKLLQEKKAIQDYVVVDPANQGQLWLDGIAKLNGKVMQFVAVPSGSGYSVESQISNIDSVSGIQISITPIKPGQSISINIQRLSGAGWCFQAFENDTVYKLMLDAAKHFKIPVEQFYFLFSSHRLDKRLLLSHYGIKFGSTINLVLNITGGGVIQNPNFAHTEGEMGIAAGGLIKQSILADPHPKAAWDGAKTAIFNVQLLNAESFQKVTGTRAPPSPITAASYADAGLPFFSIPAEKASGIKGAFSDVKSVAFLDKEKMGKKTMDRHLKFRTVELDQTGHLGFRSVAELEAQVKNLGILSQLR</sequence>
<dbReference type="InterPro" id="IPR000626">
    <property type="entry name" value="Ubiquitin-like_dom"/>
</dbReference>
<dbReference type="Pfam" id="PF00240">
    <property type="entry name" value="ubiquitin"/>
    <property type="match status" value="1"/>
</dbReference>
<gene>
    <name evidence="2" type="ORF">LARI1_G009322</name>
</gene>
<dbReference type="PROSITE" id="PS50053">
    <property type="entry name" value="UBIQUITIN_2"/>
    <property type="match status" value="1"/>
</dbReference>
<evidence type="ECO:0000313" key="3">
    <source>
        <dbReference type="Proteomes" id="UP000469559"/>
    </source>
</evidence>
<feature type="domain" description="Ubiquitin-like" evidence="1">
    <location>
        <begin position="207"/>
        <end position="282"/>
    </location>
</feature>
<dbReference type="AlphaFoldDB" id="A0A8T9B3S3"/>
<dbReference type="EMBL" id="QGMF01001120">
    <property type="protein sequence ID" value="TVY13082.1"/>
    <property type="molecule type" value="Genomic_DNA"/>
</dbReference>
<comment type="caution">
    <text evidence="2">The sequence shown here is derived from an EMBL/GenBank/DDBJ whole genome shotgun (WGS) entry which is preliminary data.</text>
</comment>
<protein>
    <recommendedName>
        <fullName evidence="1">Ubiquitin-like domain-containing protein</fullName>
    </recommendedName>
</protein>
<dbReference type="CDD" id="cd17039">
    <property type="entry name" value="Ubl_ubiquitin_like"/>
    <property type="match status" value="1"/>
</dbReference>
<name>A0A8T9B3S3_9HELO</name>
<reference evidence="2 3" key="1">
    <citation type="submission" date="2018-05" db="EMBL/GenBank/DDBJ databases">
        <title>Whole genome sequencing for identification of molecular markers to develop diagnostic detection tools for the regulated plant pathogen Lachnellula willkommii.</title>
        <authorList>
            <person name="Giroux E."/>
            <person name="Bilodeau G."/>
        </authorList>
    </citation>
    <scope>NUCLEOTIDE SEQUENCE [LARGE SCALE GENOMIC DNA]</scope>
    <source>
        <strain evidence="2 3">CBS 203.66</strain>
    </source>
</reference>
<evidence type="ECO:0000313" key="2">
    <source>
        <dbReference type="EMBL" id="TVY13082.1"/>
    </source>
</evidence>
<proteinExistence type="predicted"/>
<dbReference type="OrthoDB" id="428577at2759"/>
<organism evidence="2 3">
    <name type="scientific">Lachnellula arida</name>
    <dbReference type="NCBI Taxonomy" id="1316785"/>
    <lineage>
        <taxon>Eukaryota</taxon>
        <taxon>Fungi</taxon>
        <taxon>Dikarya</taxon>
        <taxon>Ascomycota</taxon>
        <taxon>Pezizomycotina</taxon>
        <taxon>Leotiomycetes</taxon>
        <taxon>Helotiales</taxon>
        <taxon>Lachnaceae</taxon>
        <taxon>Lachnellula</taxon>
    </lineage>
</organism>
<keyword evidence="3" id="KW-1185">Reference proteome</keyword>
<dbReference type="Gene3D" id="3.10.20.90">
    <property type="entry name" value="Phosphatidylinositol 3-kinase Catalytic Subunit, Chain A, domain 1"/>
    <property type="match status" value="1"/>
</dbReference>
<accession>A0A8T9B3S3</accession>
<dbReference type="Proteomes" id="UP000469559">
    <property type="component" value="Unassembled WGS sequence"/>
</dbReference>
<dbReference type="InterPro" id="IPR029071">
    <property type="entry name" value="Ubiquitin-like_domsf"/>
</dbReference>